<gene>
    <name evidence="1" type="ORF">DY000_02009042</name>
</gene>
<dbReference type="Proteomes" id="UP000266723">
    <property type="component" value="Unassembled WGS sequence"/>
</dbReference>
<proteinExistence type="predicted"/>
<organism evidence="1 2">
    <name type="scientific">Brassica cretica</name>
    <name type="common">Mustard</name>
    <dbReference type="NCBI Taxonomy" id="69181"/>
    <lineage>
        <taxon>Eukaryota</taxon>
        <taxon>Viridiplantae</taxon>
        <taxon>Streptophyta</taxon>
        <taxon>Embryophyta</taxon>
        <taxon>Tracheophyta</taxon>
        <taxon>Spermatophyta</taxon>
        <taxon>Magnoliopsida</taxon>
        <taxon>eudicotyledons</taxon>
        <taxon>Gunneridae</taxon>
        <taxon>Pentapetalae</taxon>
        <taxon>rosids</taxon>
        <taxon>malvids</taxon>
        <taxon>Brassicales</taxon>
        <taxon>Brassicaceae</taxon>
        <taxon>Brassiceae</taxon>
        <taxon>Brassica</taxon>
    </lineage>
</organism>
<sequence length="49" mass="5451">MLSVGRSGDDEAVVFERPARRRGKGFGRGGQVATVMRHRKNMLMAFDSL</sequence>
<protein>
    <submittedName>
        <fullName evidence="1">Uncharacterized protein</fullName>
    </submittedName>
</protein>
<evidence type="ECO:0000313" key="1">
    <source>
        <dbReference type="EMBL" id="KAF3547305.1"/>
    </source>
</evidence>
<name>A0ABQ7C6H2_BRACR</name>
<keyword evidence="2" id="KW-1185">Reference proteome</keyword>
<dbReference type="EMBL" id="QGKV02000832">
    <property type="protein sequence ID" value="KAF3547305.1"/>
    <property type="molecule type" value="Genomic_DNA"/>
</dbReference>
<reference evidence="1 2" key="1">
    <citation type="journal article" date="2020" name="BMC Genomics">
        <title>Intraspecific diversification of the crop wild relative Brassica cretica Lam. using demographic model selection.</title>
        <authorList>
            <person name="Kioukis A."/>
            <person name="Michalopoulou V.A."/>
            <person name="Briers L."/>
            <person name="Pirintsos S."/>
            <person name="Studholme D.J."/>
            <person name="Pavlidis P."/>
            <person name="Sarris P.F."/>
        </authorList>
    </citation>
    <scope>NUCLEOTIDE SEQUENCE [LARGE SCALE GENOMIC DNA]</scope>
    <source>
        <strain evidence="2">cv. PFS-1207/04</strain>
    </source>
</reference>
<accession>A0ABQ7C6H2</accession>
<evidence type="ECO:0000313" key="2">
    <source>
        <dbReference type="Proteomes" id="UP000266723"/>
    </source>
</evidence>
<comment type="caution">
    <text evidence="1">The sequence shown here is derived from an EMBL/GenBank/DDBJ whole genome shotgun (WGS) entry which is preliminary data.</text>
</comment>